<evidence type="ECO:0000313" key="7">
    <source>
        <dbReference type="EMBL" id="SEI05252.1"/>
    </source>
</evidence>
<evidence type="ECO:0000256" key="2">
    <source>
        <dbReference type="ARBA" id="ARBA00022692"/>
    </source>
</evidence>
<evidence type="ECO:0000256" key="4">
    <source>
        <dbReference type="ARBA" id="ARBA00023136"/>
    </source>
</evidence>
<dbReference type="Proteomes" id="UP000199371">
    <property type="component" value="Unassembled WGS sequence"/>
</dbReference>
<dbReference type="GO" id="GO:0055085">
    <property type="term" value="P:transmembrane transport"/>
    <property type="evidence" value="ECO:0007669"/>
    <property type="project" value="InterPro"/>
</dbReference>
<feature type="domain" description="TonB C-terminal" evidence="6">
    <location>
        <begin position="135"/>
        <end position="231"/>
    </location>
</feature>
<keyword evidence="8" id="KW-1185">Reference proteome</keyword>
<dbReference type="GO" id="GO:0016020">
    <property type="term" value="C:membrane"/>
    <property type="evidence" value="ECO:0007669"/>
    <property type="project" value="UniProtKB-SubCell"/>
</dbReference>
<dbReference type="InterPro" id="IPR006260">
    <property type="entry name" value="TonB/TolA_C"/>
</dbReference>
<evidence type="ECO:0000256" key="5">
    <source>
        <dbReference type="SAM" id="SignalP"/>
    </source>
</evidence>
<comment type="subcellular location">
    <subcellularLocation>
        <location evidence="1">Membrane</location>
        <topology evidence="1">Single-pass membrane protein</topology>
    </subcellularLocation>
</comment>
<dbReference type="InterPro" id="IPR006597">
    <property type="entry name" value="Sel1-like"/>
</dbReference>
<evidence type="ECO:0000256" key="1">
    <source>
        <dbReference type="ARBA" id="ARBA00004167"/>
    </source>
</evidence>
<proteinExistence type="predicted"/>
<organism evidence="7 8">
    <name type="scientific">Rheinheimera pacifica</name>
    <dbReference type="NCBI Taxonomy" id="173990"/>
    <lineage>
        <taxon>Bacteria</taxon>
        <taxon>Pseudomonadati</taxon>
        <taxon>Pseudomonadota</taxon>
        <taxon>Gammaproteobacteria</taxon>
        <taxon>Chromatiales</taxon>
        <taxon>Chromatiaceae</taxon>
        <taxon>Rheinheimera</taxon>
    </lineage>
</organism>
<feature type="signal peptide" evidence="5">
    <location>
        <begin position="1"/>
        <end position="21"/>
    </location>
</feature>
<dbReference type="NCBIfam" id="TIGR01352">
    <property type="entry name" value="tonB_Cterm"/>
    <property type="match status" value="1"/>
</dbReference>
<evidence type="ECO:0000256" key="3">
    <source>
        <dbReference type="ARBA" id="ARBA00022989"/>
    </source>
</evidence>
<accession>A0A1H6N412</accession>
<dbReference type="OrthoDB" id="9792653at2"/>
<dbReference type="InterPro" id="IPR037682">
    <property type="entry name" value="TonB_C"/>
</dbReference>
<dbReference type="SMART" id="SM00671">
    <property type="entry name" value="SEL1"/>
    <property type="match status" value="3"/>
</dbReference>
<dbReference type="SUPFAM" id="SSF81901">
    <property type="entry name" value="HCP-like"/>
    <property type="match status" value="2"/>
</dbReference>
<dbReference type="PANTHER" id="PTHR11102:SF160">
    <property type="entry name" value="ERAD-ASSOCIATED E3 UBIQUITIN-PROTEIN LIGASE COMPONENT HRD3"/>
    <property type="match status" value="1"/>
</dbReference>
<keyword evidence="3" id="KW-1133">Transmembrane helix</keyword>
<dbReference type="PROSITE" id="PS52015">
    <property type="entry name" value="TONB_CTD"/>
    <property type="match status" value="1"/>
</dbReference>
<dbReference type="Gene3D" id="1.25.40.10">
    <property type="entry name" value="Tetratricopeptide repeat domain"/>
    <property type="match status" value="2"/>
</dbReference>
<dbReference type="InterPro" id="IPR050767">
    <property type="entry name" value="Sel1_AlgK"/>
</dbReference>
<protein>
    <recommendedName>
        <fullName evidence="6">TonB C-terminal domain-containing protein</fullName>
    </recommendedName>
</protein>
<feature type="chain" id="PRO_5011731522" description="TonB C-terminal domain-containing protein" evidence="5">
    <location>
        <begin position="22"/>
        <end position="454"/>
    </location>
</feature>
<dbReference type="PANTHER" id="PTHR11102">
    <property type="entry name" value="SEL-1-LIKE PROTEIN"/>
    <property type="match status" value="1"/>
</dbReference>
<keyword evidence="5" id="KW-0732">Signal</keyword>
<dbReference type="InterPro" id="IPR011990">
    <property type="entry name" value="TPR-like_helical_dom_sf"/>
</dbReference>
<dbReference type="SUPFAM" id="SSF74653">
    <property type="entry name" value="TolA/TonB C-terminal domain"/>
    <property type="match status" value="1"/>
</dbReference>
<dbReference type="Pfam" id="PF03544">
    <property type="entry name" value="TonB_C"/>
    <property type="match status" value="1"/>
</dbReference>
<sequence>MLQLRYSLALLWLAVSFQVHADFPTAKALFEQQEYTQAKPKLEALAELGHLEAQYLLSRMYAEGLGVDADIKLAYAWTLIARDGKHPLADKQYLELRTKLPSRLAGKEVYNTLNNQYGKHALSASLYPSANRYVNTSSRLKAVHQPEPKYPSYFERAGVAAWAVVHYDVTEDGTVENANIAASFPIDGINEYVLDAIKSWRFEPPKDLYGAPVRMELQSHTFRIKNAAGTQARKFQRDSQEYTDAILAAAKAESAKYQYLYAVLAENNIVTDPSPVNWYLQAAINGYQPAQHRLAQCLITGNGCDKDPNKALNWLAISADGGDAKAAYLLAQALLDSNNVNYNPRKAAGYLEGAALQQYMPAVTEYASLLAMSDDPTLRDPQKAIRLAEQGRAADASNPNLLSILGIAFIELGQQSRGESMLKQAIEEAKRRNWTFENFEDLLADYQTVATSTN</sequence>
<evidence type="ECO:0000313" key="8">
    <source>
        <dbReference type="Proteomes" id="UP000199371"/>
    </source>
</evidence>
<dbReference type="Pfam" id="PF08238">
    <property type="entry name" value="Sel1"/>
    <property type="match status" value="4"/>
</dbReference>
<keyword evidence="2" id="KW-0812">Transmembrane</keyword>
<dbReference type="Gene3D" id="3.30.2420.10">
    <property type="entry name" value="TonB"/>
    <property type="match status" value="1"/>
</dbReference>
<dbReference type="AlphaFoldDB" id="A0A1H6N412"/>
<dbReference type="STRING" id="173990.SAMN05660691_03142"/>
<gene>
    <name evidence="7" type="ORF">SAMN05660691_03142</name>
</gene>
<evidence type="ECO:0000259" key="6">
    <source>
        <dbReference type="PROSITE" id="PS52015"/>
    </source>
</evidence>
<dbReference type="EMBL" id="FNXF01000013">
    <property type="protein sequence ID" value="SEI05252.1"/>
    <property type="molecule type" value="Genomic_DNA"/>
</dbReference>
<dbReference type="RefSeq" id="WP_092795388.1">
    <property type="nucleotide sequence ID" value="NZ_FNXF01000013.1"/>
</dbReference>
<name>A0A1H6N412_9GAMM</name>
<reference evidence="8" key="1">
    <citation type="submission" date="2016-10" db="EMBL/GenBank/DDBJ databases">
        <authorList>
            <person name="Varghese N."/>
            <person name="Submissions S."/>
        </authorList>
    </citation>
    <scope>NUCLEOTIDE SEQUENCE [LARGE SCALE GENOMIC DNA]</scope>
    <source>
        <strain evidence="8">DSM 17616</strain>
    </source>
</reference>
<keyword evidence="4" id="KW-0472">Membrane</keyword>